<evidence type="ECO:0000313" key="2">
    <source>
        <dbReference type="EMBL" id="RRQ50185.1"/>
    </source>
</evidence>
<dbReference type="EMBL" id="QUSX01000001">
    <property type="protein sequence ID" value="RRQ50185.1"/>
    <property type="molecule type" value="Genomic_DNA"/>
</dbReference>
<organism evidence="2 3">
    <name type="scientific">Maribacter algicola</name>
    <dbReference type="NCBI Taxonomy" id="2498892"/>
    <lineage>
        <taxon>Bacteria</taxon>
        <taxon>Pseudomonadati</taxon>
        <taxon>Bacteroidota</taxon>
        <taxon>Flavobacteriia</taxon>
        <taxon>Flavobacteriales</taxon>
        <taxon>Flavobacteriaceae</taxon>
        <taxon>Maribacter</taxon>
    </lineage>
</organism>
<reference evidence="3" key="2">
    <citation type="submission" date="2018-12" db="EMBL/GenBank/DDBJ databases">
        <title>Maribacter lutimaris sp. nov., isolated from marine sediment.</title>
        <authorList>
            <person name="Kim K.K."/>
        </authorList>
    </citation>
    <scope>NUCLEOTIDE SEQUENCE [LARGE SCALE GENOMIC DNA]</scope>
    <source>
        <strain evidence="3">PoM-212</strain>
    </source>
</reference>
<feature type="compositionally biased region" description="Basic and acidic residues" evidence="1">
    <location>
        <begin position="1"/>
        <end position="10"/>
    </location>
</feature>
<accession>A0A426RMH8</accession>
<name>A0A426RMH8_9FLAO</name>
<feature type="compositionally biased region" description="Basic and acidic residues" evidence="1">
    <location>
        <begin position="21"/>
        <end position="33"/>
    </location>
</feature>
<reference evidence="3" key="1">
    <citation type="submission" date="2018-08" db="EMBL/GenBank/DDBJ databases">
        <authorList>
            <person name="Khan S.A."/>
            <person name="J S.E."/>
        </authorList>
    </citation>
    <scope>NUCLEOTIDE SEQUENCE [LARGE SCALE GENOMIC DNA]</scope>
    <source>
        <strain evidence="3">PoM-212</strain>
    </source>
</reference>
<gene>
    <name evidence="2" type="ORF">DZC72_06370</name>
</gene>
<sequence length="77" mass="8960">MLELNKDRQWVMDLNEEEEKSEEKTSKISETDFFENTDHRDSIVFSQNNALVFFSKRSESIPSNNLEVSLPPPKILG</sequence>
<evidence type="ECO:0000313" key="3">
    <source>
        <dbReference type="Proteomes" id="UP000286990"/>
    </source>
</evidence>
<proteinExistence type="predicted"/>
<dbReference type="Proteomes" id="UP000286990">
    <property type="component" value="Unassembled WGS sequence"/>
</dbReference>
<evidence type="ECO:0000256" key="1">
    <source>
        <dbReference type="SAM" id="MobiDB-lite"/>
    </source>
</evidence>
<feature type="region of interest" description="Disordered" evidence="1">
    <location>
        <begin position="1"/>
        <end position="33"/>
    </location>
</feature>
<keyword evidence="3" id="KW-1185">Reference proteome</keyword>
<dbReference type="AlphaFoldDB" id="A0A426RMH8"/>
<comment type="caution">
    <text evidence="2">The sequence shown here is derived from an EMBL/GenBank/DDBJ whole genome shotgun (WGS) entry which is preliminary data.</text>
</comment>
<protein>
    <submittedName>
        <fullName evidence="2">Uncharacterized protein</fullName>
    </submittedName>
</protein>